<accession>W6U1Q1</accession>
<gene>
    <name evidence="2" type="ORF">EGR_10176</name>
</gene>
<dbReference type="KEGG" id="egl:EGR_10176"/>
<name>W6U1Q1_ECHGR</name>
<dbReference type="AlphaFoldDB" id="W6U1Q1"/>
<proteinExistence type="predicted"/>
<dbReference type="GeneID" id="36345891"/>
<keyword evidence="1" id="KW-0472">Membrane</keyword>
<evidence type="ECO:0000313" key="2">
    <source>
        <dbReference type="EMBL" id="EUB54968.1"/>
    </source>
</evidence>
<comment type="caution">
    <text evidence="2">The sequence shown here is derived from an EMBL/GenBank/DDBJ whole genome shotgun (WGS) entry which is preliminary data.</text>
</comment>
<evidence type="ECO:0000256" key="1">
    <source>
        <dbReference type="SAM" id="Phobius"/>
    </source>
</evidence>
<keyword evidence="1" id="KW-0812">Transmembrane</keyword>
<dbReference type="CTD" id="36345891"/>
<evidence type="ECO:0000313" key="3">
    <source>
        <dbReference type="Proteomes" id="UP000019149"/>
    </source>
</evidence>
<keyword evidence="3" id="KW-1185">Reference proteome</keyword>
<dbReference type="Proteomes" id="UP000019149">
    <property type="component" value="Unassembled WGS sequence"/>
</dbReference>
<keyword evidence="1" id="KW-1133">Transmembrane helix</keyword>
<reference evidence="2 3" key="1">
    <citation type="journal article" date="2013" name="Nat. Genet.">
        <title>The genome of the hydatid tapeworm Echinococcus granulosus.</title>
        <authorList>
            <person name="Zheng H."/>
            <person name="Zhang W."/>
            <person name="Zhang L."/>
            <person name="Zhang Z."/>
            <person name="Li J."/>
            <person name="Lu G."/>
            <person name="Zhu Y."/>
            <person name="Wang Y."/>
            <person name="Huang Y."/>
            <person name="Liu J."/>
            <person name="Kang H."/>
            <person name="Chen J."/>
            <person name="Wang L."/>
            <person name="Chen A."/>
            <person name="Yu S."/>
            <person name="Gao Z."/>
            <person name="Jin L."/>
            <person name="Gu W."/>
            <person name="Wang Z."/>
            <person name="Zhao L."/>
            <person name="Shi B."/>
            <person name="Wen H."/>
            <person name="Lin R."/>
            <person name="Jones M.K."/>
            <person name="Brejova B."/>
            <person name="Vinar T."/>
            <person name="Zhao G."/>
            <person name="McManus D.P."/>
            <person name="Chen Z."/>
            <person name="Zhou Y."/>
            <person name="Wang S."/>
        </authorList>
    </citation>
    <scope>NUCLEOTIDE SEQUENCE [LARGE SCALE GENOMIC DNA]</scope>
</reference>
<dbReference type="EMBL" id="APAU02000196">
    <property type="protein sequence ID" value="EUB54968.1"/>
    <property type="molecule type" value="Genomic_DNA"/>
</dbReference>
<sequence length="162" mass="18856">MLLCGHCNENYSCVAARKHHEIQNKLSVDWKHFQFPHFTPCLYILVMSEALLVLIILKMWQFSKQMKCFPCDCTDLSSCCFLTSLLTLFLTSEFLFVVCLPIFVHNKFVFCIIYTIVPEHTASFLSPLPLSLHFVSETYPLFRMRFVGLRYAKKAKNVTIIT</sequence>
<feature type="transmembrane region" description="Helical" evidence="1">
    <location>
        <begin position="37"/>
        <end position="57"/>
    </location>
</feature>
<organism evidence="2 3">
    <name type="scientific">Echinococcus granulosus</name>
    <name type="common">Hydatid tapeworm</name>
    <dbReference type="NCBI Taxonomy" id="6210"/>
    <lineage>
        <taxon>Eukaryota</taxon>
        <taxon>Metazoa</taxon>
        <taxon>Spiralia</taxon>
        <taxon>Lophotrochozoa</taxon>
        <taxon>Platyhelminthes</taxon>
        <taxon>Cestoda</taxon>
        <taxon>Eucestoda</taxon>
        <taxon>Cyclophyllidea</taxon>
        <taxon>Taeniidae</taxon>
        <taxon>Echinococcus</taxon>
        <taxon>Echinococcus granulosus group</taxon>
    </lineage>
</organism>
<dbReference type="RefSeq" id="XP_024346164.1">
    <property type="nucleotide sequence ID" value="XM_024499425.1"/>
</dbReference>
<protein>
    <submittedName>
        <fullName evidence="2">Uncharacterized protein</fullName>
    </submittedName>
</protein>